<evidence type="ECO:0000256" key="5">
    <source>
        <dbReference type="ARBA" id="ARBA00023277"/>
    </source>
</evidence>
<dbReference type="SUPFAM" id="SSF51011">
    <property type="entry name" value="Glycosyl hydrolase domain"/>
    <property type="match status" value="1"/>
</dbReference>
<evidence type="ECO:0000313" key="11">
    <source>
        <dbReference type="EMBL" id="KAG0563439.1"/>
    </source>
</evidence>
<evidence type="ECO:0000256" key="7">
    <source>
        <dbReference type="ARBA" id="ARBA00030238"/>
    </source>
</evidence>
<feature type="coiled-coil region" evidence="8">
    <location>
        <begin position="212"/>
        <end position="269"/>
    </location>
</feature>
<dbReference type="AlphaFoldDB" id="A0A8T0GYZ5"/>
<proteinExistence type="inferred from homology"/>
<evidence type="ECO:0000256" key="1">
    <source>
        <dbReference type="ARBA" id="ARBA00000548"/>
    </source>
</evidence>
<dbReference type="EMBL" id="CM026429">
    <property type="protein sequence ID" value="KAG0563439.1"/>
    <property type="molecule type" value="Genomic_DNA"/>
</dbReference>
<evidence type="ECO:0000256" key="4">
    <source>
        <dbReference type="ARBA" id="ARBA00022801"/>
    </source>
</evidence>
<keyword evidence="12" id="KW-1185">Reference proteome</keyword>
<dbReference type="InterPro" id="IPR006047">
    <property type="entry name" value="GH13_cat_dom"/>
</dbReference>
<dbReference type="GO" id="GO:0005509">
    <property type="term" value="F:calcium ion binding"/>
    <property type="evidence" value="ECO:0007669"/>
    <property type="project" value="InterPro"/>
</dbReference>
<dbReference type="InterPro" id="IPR013780">
    <property type="entry name" value="Glyco_hydro_b"/>
</dbReference>
<keyword evidence="6" id="KW-0326">Glycosidase</keyword>
<evidence type="ECO:0000256" key="3">
    <source>
        <dbReference type="ARBA" id="ARBA00012595"/>
    </source>
</evidence>
<feature type="coiled-coil region" evidence="8">
    <location>
        <begin position="105"/>
        <end position="139"/>
    </location>
</feature>
<comment type="similarity">
    <text evidence="2">Belongs to the glycosyl hydrolase 13 family.</text>
</comment>
<dbReference type="SMART" id="SM00810">
    <property type="entry name" value="Alpha-amyl_C2"/>
    <property type="match status" value="1"/>
</dbReference>
<dbReference type="CDD" id="cd11314">
    <property type="entry name" value="AmyAc_arch_bac_plant_AmyA"/>
    <property type="match status" value="1"/>
</dbReference>
<dbReference type="EC" id="3.2.1.1" evidence="3"/>
<dbReference type="Gene3D" id="2.60.40.1180">
    <property type="entry name" value="Golgi alpha-mannosidase II"/>
    <property type="match status" value="1"/>
</dbReference>
<dbReference type="SUPFAM" id="SSF51445">
    <property type="entry name" value="(Trans)glycosidases"/>
    <property type="match status" value="1"/>
</dbReference>
<dbReference type="Pfam" id="PF00128">
    <property type="entry name" value="Alpha-amylase"/>
    <property type="match status" value="1"/>
</dbReference>
<organism evidence="11 12">
    <name type="scientific">Ceratodon purpureus</name>
    <name type="common">Fire moss</name>
    <name type="synonym">Dicranum purpureum</name>
    <dbReference type="NCBI Taxonomy" id="3225"/>
    <lineage>
        <taxon>Eukaryota</taxon>
        <taxon>Viridiplantae</taxon>
        <taxon>Streptophyta</taxon>
        <taxon>Embryophyta</taxon>
        <taxon>Bryophyta</taxon>
        <taxon>Bryophytina</taxon>
        <taxon>Bryopsida</taxon>
        <taxon>Dicranidae</taxon>
        <taxon>Pseudoditrichales</taxon>
        <taxon>Ditrichaceae</taxon>
        <taxon>Ceratodon</taxon>
    </lineage>
</organism>
<dbReference type="Gene3D" id="3.20.20.80">
    <property type="entry name" value="Glycosidases"/>
    <property type="match status" value="1"/>
</dbReference>
<evidence type="ECO:0000259" key="10">
    <source>
        <dbReference type="SMART" id="SM00810"/>
    </source>
</evidence>
<keyword evidence="8" id="KW-0175">Coiled coil</keyword>
<feature type="coiled-coil region" evidence="8">
    <location>
        <begin position="304"/>
        <end position="338"/>
    </location>
</feature>
<dbReference type="GO" id="GO:0004556">
    <property type="term" value="F:alpha-amylase activity"/>
    <property type="evidence" value="ECO:0007669"/>
    <property type="project" value="UniProtKB-EC"/>
</dbReference>
<feature type="domain" description="Alpha-amylase C-terminal beta-sheet" evidence="10">
    <location>
        <begin position="903"/>
        <end position="966"/>
    </location>
</feature>
<dbReference type="SMART" id="SM00642">
    <property type="entry name" value="Aamy"/>
    <property type="match status" value="1"/>
</dbReference>
<feature type="domain" description="Glycosyl hydrolase family 13 catalytic" evidence="9">
    <location>
        <begin position="574"/>
        <end position="902"/>
    </location>
</feature>
<dbReference type="InterPro" id="IPR017853">
    <property type="entry name" value="GH"/>
</dbReference>
<dbReference type="GO" id="GO:0005975">
    <property type="term" value="P:carbohydrate metabolic process"/>
    <property type="evidence" value="ECO:0007669"/>
    <property type="project" value="InterPro"/>
</dbReference>
<dbReference type="InterPro" id="IPR012850">
    <property type="entry name" value="A-amylase_bs_C"/>
</dbReference>
<evidence type="ECO:0000259" key="9">
    <source>
        <dbReference type="SMART" id="SM00642"/>
    </source>
</evidence>
<comment type="caution">
    <text evidence="11">The sequence shown here is derived from an EMBL/GenBank/DDBJ whole genome shotgun (WGS) entry which is preliminary data.</text>
</comment>
<name>A0A8T0GYZ5_CERPU</name>
<sequence>MDTISARSFASVSGSLAPSPAGVRYGESRSLLQQIPSVYSYLGPGTNISSCSSNSSFLRTPFLGERCSQVRKAQRQNGHGRAVVSVLKGEKVPGTKDVPIIPDDVESLKAALAAAEARADAARKNEKQALDTLAALEAKSQGSAKNAQSTREALSEIEGAKRAFHKEKEEGISLAVQVEKISESAIQKATARITEEAKLKVAAAETASAEAILELEARLRRAADEAAEAVAVEAHVAIDEARELAKSAKAQAEKSEAILNEQVKALNELVEAEAKVLVLEEALLAAGRQLQIANGETERFRIELDTAQRFVKTATARLEAAEQAILEAQIAAEKAAEERQGSALRAIDAVKTAARTRQEADKVAFEAEADALRSANATSHKASEARRLVDKSRYESLERSLLAVESAAAAWKNRALMAEEMLRQARINGAEIETSSSLIDQIPNVGRLEMLPSSDSRIKDLLENGPRRETPDWMKRHLQTGQQPLPPMQPTSITAEIDAMIPLQLPTPEEVWDVAKSKVKEDDKFTVRAAEKDALDLQRNALERALQTKSIKTLVRYPEDSEEKSESGTGTGREIVFQGFNWESWRRQWWLEMSAKAADLSKCGITTIWLPPPTHSVAPQGYMPGDLYDLKSAYGGSEELKQCIDEMHKHNLLVLGDVVLNHRCAQKQSPNGVWNRFGGKLDWGPDAIVGDDPNFQGQGNPKSGDFFHAAPNIDHSQKFVRKDIIEWMKWLRTDFGFDGWRLDFVRGFWGGYVKEYIEATKPAFAIGEYWDSLAYEGGQVSYNQDAHRQRIVNWINAAGGTSSAFDVTTKGILHSALHGEFWRLIDPQGKPPGVMGWWPSRAVTFLENHDTGSTQGHWPFPRDKLMMGYAYILTHPGTPVIFYDHFYDFGLHDQIAELIAVRTRTGVHCRSPVQIFQANFEGYVAQIGENLVMKIGHLDWNPSKQNNLAGSWKRCIDKGEYQLWERN</sequence>
<keyword evidence="4" id="KW-0378">Hydrolase</keyword>
<evidence type="ECO:0000256" key="8">
    <source>
        <dbReference type="SAM" id="Coils"/>
    </source>
</evidence>
<dbReference type="Proteomes" id="UP000822688">
    <property type="component" value="Chromosome 8"/>
</dbReference>
<protein>
    <recommendedName>
        <fullName evidence="3">alpha-amylase</fullName>
        <ecNumber evidence="3">3.2.1.1</ecNumber>
    </recommendedName>
    <alternativeName>
        <fullName evidence="7">1,4-alpha-D-glucan glucanohydrolase</fullName>
    </alternativeName>
</protein>
<comment type="catalytic activity">
    <reaction evidence="1">
        <text>Endohydrolysis of (1-&gt;4)-alpha-D-glucosidic linkages in polysaccharides containing three or more (1-&gt;4)-alpha-linked D-glucose units.</text>
        <dbReference type="EC" id="3.2.1.1"/>
    </reaction>
</comment>
<keyword evidence="5" id="KW-0119">Carbohydrate metabolism</keyword>
<gene>
    <name evidence="11" type="ORF">KC19_8G031600</name>
</gene>
<evidence type="ECO:0000256" key="6">
    <source>
        <dbReference type="ARBA" id="ARBA00023295"/>
    </source>
</evidence>
<evidence type="ECO:0000313" key="12">
    <source>
        <dbReference type="Proteomes" id="UP000822688"/>
    </source>
</evidence>
<dbReference type="Pfam" id="PF07821">
    <property type="entry name" value="Alpha-amyl_C2"/>
    <property type="match status" value="1"/>
</dbReference>
<reference evidence="11" key="1">
    <citation type="submission" date="2020-06" db="EMBL/GenBank/DDBJ databases">
        <title>WGS assembly of Ceratodon purpureus strain R40.</title>
        <authorList>
            <person name="Carey S.B."/>
            <person name="Jenkins J."/>
            <person name="Shu S."/>
            <person name="Lovell J.T."/>
            <person name="Sreedasyam A."/>
            <person name="Maumus F."/>
            <person name="Tiley G.P."/>
            <person name="Fernandez-Pozo N."/>
            <person name="Barry K."/>
            <person name="Chen C."/>
            <person name="Wang M."/>
            <person name="Lipzen A."/>
            <person name="Daum C."/>
            <person name="Saski C.A."/>
            <person name="Payton A.C."/>
            <person name="Mcbreen J.C."/>
            <person name="Conrad R.E."/>
            <person name="Kollar L.M."/>
            <person name="Olsson S."/>
            <person name="Huttunen S."/>
            <person name="Landis J.B."/>
            <person name="Wickett N.J."/>
            <person name="Johnson M.G."/>
            <person name="Rensing S.A."/>
            <person name="Grimwood J."/>
            <person name="Schmutz J."/>
            <person name="Mcdaniel S.F."/>
        </authorList>
    </citation>
    <scope>NUCLEOTIDE SEQUENCE</scope>
    <source>
        <strain evidence="11">R40</strain>
    </source>
</reference>
<accession>A0A8T0GYZ5</accession>
<dbReference type="PANTHER" id="PTHR43447">
    <property type="entry name" value="ALPHA-AMYLASE"/>
    <property type="match status" value="1"/>
</dbReference>
<evidence type="ECO:0000256" key="2">
    <source>
        <dbReference type="ARBA" id="ARBA00008061"/>
    </source>
</evidence>